<evidence type="ECO:0000313" key="8">
    <source>
        <dbReference type="WBParaSite" id="SRDH1_34860.1"/>
    </source>
</evidence>
<feature type="transmembrane region" description="Helical" evidence="5">
    <location>
        <begin position="79"/>
        <end position="109"/>
    </location>
</feature>
<dbReference type="InterPro" id="IPR017452">
    <property type="entry name" value="GPCR_Rhodpsn_7TM"/>
</dbReference>
<evidence type="ECO:0000259" key="6">
    <source>
        <dbReference type="PROSITE" id="PS50262"/>
    </source>
</evidence>
<dbReference type="CDD" id="cd00637">
    <property type="entry name" value="7tm_classA_rhodopsin-like"/>
    <property type="match status" value="1"/>
</dbReference>
<keyword evidence="2 5" id="KW-0812">Transmembrane</keyword>
<dbReference type="Proteomes" id="UP000050792">
    <property type="component" value="Unassembled WGS sequence"/>
</dbReference>
<reference evidence="8" key="2">
    <citation type="submission" date="2023-11" db="UniProtKB">
        <authorList>
            <consortium name="WormBaseParasite"/>
        </authorList>
    </citation>
    <scope>IDENTIFICATION</scope>
</reference>
<accession>A0AA85F589</accession>
<keyword evidence="3 5" id="KW-1133">Transmembrane helix</keyword>
<feature type="transmembrane region" description="Helical" evidence="5">
    <location>
        <begin position="20"/>
        <end position="39"/>
    </location>
</feature>
<feature type="transmembrane region" description="Helical" evidence="5">
    <location>
        <begin position="51"/>
        <end position="67"/>
    </location>
</feature>
<evidence type="ECO:0000256" key="5">
    <source>
        <dbReference type="SAM" id="Phobius"/>
    </source>
</evidence>
<feature type="domain" description="G-protein coupled receptors family 1 profile" evidence="6">
    <location>
        <begin position="107"/>
        <end position="291"/>
    </location>
</feature>
<comment type="subcellular location">
    <subcellularLocation>
        <location evidence="1">Membrane</location>
    </subcellularLocation>
</comment>
<sequence length="328" mass="37219">MNGTVHISLPIRIVITNEGIFGIILNITAITVVFTSQFGSKFTTFVFRAQPIFDLSACLSTAMYYLAESMSLSNNGTGIYIIDAIICHLWFRNGLFWLPCVLIVQNLVCISLDRVSSVLFLGSLKAYTNIYFFVYFVYMLSMFLILYIPTPLLRRYTDGRCVMDFSFPWIQTKVFLDYIVYSWVVFSYFVPVLVTLISHAWIIRVLKTPRSSHRNCATQNFEATLQIQRKITQLVITTAIMSCQQAILHSFECIVQILITTEVVAYTYGTTFEQMSTCLMLLGCMLNPCILIFSTAPLRKRLLSSVKSVTEKISSIGGVGKHTESIMQ</sequence>
<dbReference type="AlphaFoldDB" id="A0AA85F589"/>
<dbReference type="SUPFAM" id="SSF81321">
    <property type="entry name" value="Family A G protein-coupled receptor-like"/>
    <property type="match status" value="1"/>
</dbReference>
<evidence type="ECO:0000256" key="1">
    <source>
        <dbReference type="ARBA" id="ARBA00004370"/>
    </source>
</evidence>
<feature type="transmembrane region" description="Helical" evidence="5">
    <location>
        <begin position="130"/>
        <end position="148"/>
    </location>
</feature>
<keyword evidence="7" id="KW-1185">Reference proteome</keyword>
<feature type="transmembrane region" description="Helical" evidence="5">
    <location>
        <begin position="279"/>
        <end position="298"/>
    </location>
</feature>
<reference evidence="7" key="1">
    <citation type="submission" date="2022-06" db="EMBL/GenBank/DDBJ databases">
        <authorList>
            <person name="Berger JAMES D."/>
            <person name="Berger JAMES D."/>
        </authorList>
    </citation>
    <scope>NUCLEOTIDE SEQUENCE [LARGE SCALE GENOMIC DNA]</scope>
</reference>
<dbReference type="PROSITE" id="PS50262">
    <property type="entry name" value="G_PROTEIN_RECEP_F1_2"/>
    <property type="match status" value="1"/>
</dbReference>
<name>A0AA85F589_9TREM</name>
<dbReference type="GO" id="GO:0016020">
    <property type="term" value="C:membrane"/>
    <property type="evidence" value="ECO:0007669"/>
    <property type="project" value="UniProtKB-SubCell"/>
</dbReference>
<feature type="transmembrane region" description="Helical" evidence="5">
    <location>
        <begin position="178"/>
        <end position="203"/>
    </location>
</feature>
<dbReference type="Gene3D" id="1.20.1070.10">
    <property type="entry name" value="Rhodopsin 7-helix transmembrane proteins"/>
    <property type="match status" value="1"/>
</dbReference>
<evidence type="ECO:0000256" key="3">
    <source>
        <dbReference type="ARBA" id="ARBA00022989"/>
    </source>
</evidence>
<proteinExistence type="predicted"/>
<organism evidence="7 8">
    <name type="scientific">Schistosoma rodhaini</name>
    <dbReference type="NCBI Taxonomy" id="6188"/>
    <lineage>
        <taxon>Eukaryota</taxon>
        <taxon>Metazoa</taxon>
        <taxon>Spiralia</taxon>
        <taxon>Lophotrochozoa</taxon>
        <taxon>Platyhelminthes</taxon>
        <taxon>Trematoda</taxon>
        <taxon>Digenea</taxon>
        <taxon>Strigeidida</taxon>
        <taxon>Schistosomatoidea</taxon>
        <taxon>Schistosomatidae</taxon>
        <taxon>Schistosoma</taxon>
    </lineage>
</organism>
<protein>
    <recommendedName>
        <fullName evidence="6">G-protein coupled receptors family 1 profile domain-containing protein</fullName>
    </recommendedName>
</protein>
<keyword evidence="4 5" id="KW-0472">Membrane</keyword>
<evidence type="ECO:0000256" key="2">
    <source>
        <dbReference type="ARBA" id="ARBA00022692"/>
    </source>
</evidence>
<dbReference type="WBParaSite" id="SRDH1_34860.1">
    <property type="protein sequence ID" value="SRDH1_34860.1"/>
    <property type="gene ID" value="SRDH1_34860"/>
</dbReference>
<evidence type="ECO:0000313" key="7">
    <source>
        <dbReference type="Proteomes" id="UP000050792"/>
    </source>
</evidence>
<dbReference type="PANTHER" id="PTHR45698:SF1">
    <property type="entry name" value="TRACE AMINE-ASSOCIATED RECEPTOR 13C-LIKE"/>
    <property type="match status" value="1"/>
</dbReference>
<evidence type="ECO:0000256" key="4">
    <source>
        <dbReference type="ARBA" id="ARBA00023136"/>
    </source>
</evidence>
<dbReference type="PANTHER" id="PTHR45698">
    <property type="entry name" value="TRACE AMINE-ASSOCIATED RECEPTOR 19N-RELATED"/>
    <property type="match status" value="1"/>
</dbReference>